<keyword evidence="2" id="KW-0406">Ion transport</keyword>
<dbReference type="Proteomes" id="UP000734854">
    <property type="component" value="Unassembled WGS sequence"/>
</dbReference>
<feature type="transmembrane region" description="Helical" evidence="4">
    <location>
        <begin position="42"/>
        <end position="61"/>
    </location>
</feature>
<keyword evidence="1" id="KW-0050">Antiport</keyword>
<organism evidence="5 6">
    <name type="scientific">Zingiber officinale</name>
    <name type="common">Ginger</name>
    <name type="synonym">Amomum zingiber</name>
    <dbReference type="NCBI Taxonomy" id="94328"/>
    <lineage>
        <taxon>Eukaryota</taxon>
        <taxon>Viridiplantae</taxon>
        <taxon>Streptophyta</taxon>
        <taxon>Embryophyta</taxon>
        <taxon>Tracheophyta</taxon>
        <taxon>Spermatophyta</taxon>
        <taxon>Magnoliopsida</taxon>
        <taxon>Liliopsida</taxon>
        <taxon>Zingiberales</taxon>
        <taxon>Zingiberaceae</taxon>
        <taxon>Zingiber</taxon>
    </lineage>
</organism>
<gene>
    <name evidence="5" type="ORF">ZIOFF_018175</name>
</gene>
<feature type="transmembrane region" description="Helical" evidence="4">
    <location>
        <begin position="73"/>
        <end position="92"/>
    </location>
</feature>
<keyword evidence="4" id="KW-0812">Transmembrane</keyword>
<dbReference type="AlphaFoldDB" id="A0A8J5H643"/>
<dbReference type="EMBL" id="JACMSC010000005">
    <property type="protein sequence ID" value="KAG6521109.1"/>
    <property type="molecule type" value="Genomic_DNA"/>
</dbReference>
<proteinExistence type="predicted"/>
<keyword evidence="1" id="KW-0813">Transport</keyword>
<keyword evidence="4" id="KW-0472">Membrane</keyword>
<evidence type="ECO:0000256" key="1">
    <source>
        <dbReference type="ARBA" id="ARBA00022449"/>
    </source>
</evidence>
<dbReference type="PANTHER" id="PTHR31503">
    <property type="entry name" value="VACUOLAR CALCIUM ION TRANSPORTER"/>
    <property type="match status" value="1"/>
</dbReference>
<name>A0A8J5H643_ZINOF</name>
<dbReference type="GO" id="GO:0009705">
    <property type="term" value="C:plant-type vacuole membrane"/>
    <property type="evidence" value="ECO:0007669"/>
    <property type="project" value="TreeGrafter"/>
</dbReference>
<reference evidence="5 6" key="1">
    <citation type="submission" date="2020-08" db="EMBL/GenBank/DDBJ databases">
        <title>Plant Genome Project.</title>
        <authorList>
            <person name="Zhang R.-G."/>
        </authorList>
    </citation>
    <scope>NUCLEOTIDE SEQUENCE [LARGE SCALE GENOMIC DNA]</scope>
    <source>
        <tissue evidence="5">Rhizome</tissue>
    </source>
</reference>
<keyword evidence="4" id="KW-1133">Transmembrane helix</keyword>
<sequence>MWISWATRMRASFGAFFLWLITLVYFTQDITLGVSLGSATQISMFVVPLCVMVAWITGIKMDLDLNLLETGSLIMAILVIAFTLQTQLMVLLQDGTSHYLKGLVPLLCYLAIGACFFVFKSPLEFVKPQLNEAILREDYGEAAKLKLAITGATKKDIVGAALTIMNLALTESSELQAFQAYVTRREEQRLVQFLIALRDDFEGLRGTILHCSPLPSIDSVVHELLAEEICLKFQIDKRTAAPSTPSVFTAPQQSMSHNQSRSTSKVSIDECAYCKEKGH</sequence>
<keyword evidence="6" id="KW-1185">Reference proteome</keyword>
<dbReference type="PANTHER" id="PTHR31503:SF1">
    <property type="entry name" value="VACUOLAR CATION_PROTON EXCHANGER 3"/>
    <property type="match status" value="1"/>
</dbReference>
<feature type="region of interest" description="Disordered" evidence="3">
    <location>
        <begin position="244"/>
        <end position="263"/>
    </location>
</feature>
<dbReference type="GO" id="GO:0006874">
    <property type="term" value="P:intracellular calcium ion homeostasis"/>
    <property type="evidence" value="ECO:0007669"/>
    <property type="project" value="TreeGrafter"/>
</dbReference>
<evidence type="ECO:0000313" key="5">
    <source>
        <dbReference type="EMBL" id="KAG6521109.1"/>
    </source>
</evidence>
<evidence type="ECO:0000256" key="2">
    <source>
        <dbReference type="ARBA" id="ARBA00023065"/>
    </source>
</evidence>
<evidence type="ECO:0000256" key="4">
    <source>
        <dbReference type="SAM" id="Phobius"/>
    </source>
</evidence>
<accession>A0A8J5H643</accession>
<dbReference type="GO" id="GO:0015369">
    <property type="term" value="F:calcium:proton antiporter activity"/>
    <property type="evidence" value="ECO:0007669"/>
    <property type="project" value="TreeGrafter"/>
</dbReference>
<evidence type="ECO:0000313" key="6">
    <source>
        <dbReference type="Proteomes" id="UP000734854"/>
    </source>
</evidence>
<feature type="transmembrane region" description="Helical" evidence="4">
    <location>
        <begin position="98"/>
        <end position="119"/>
    </location>
</feature>
<comment type="caution">
    <text evidence="5">The sequence shown here is derived from an EMBL/GenBank/DDBJ whole genome shotgun (WGS) entry which is preliminary data.</text>
</comment>
<protein>
    <submittedName>
        <fullName evidence="5">Uncharacterized protein</fullName>
    </submittedName>
</protein>
<evidence type="ECO:0000256" key="3">
    <source>
        <dbReference type="SAM" id="MobiDB-lite"/>
    </source>
</evidence>
<dbReference type="InterPro" id="IPR004713">
    <property type="entry name" value="CaH_exchang"/>
</dbReference>